<sequence length="240" mass="26090">MCLKLIILLLIAGFSVIFATQILCGHRGPENIDRRGIMETHISLHDNGTLTGKTSLKSKKRNGFTGGVGIAFFDEDKNPLWHSEILEFNVKIREPKSLEWKEQVPLKNLPKIKNIAIVQKQTPTNTFWNNELKIIQLVWNALKYPVPSTNFDVDGGGVNGAGEGYGGGYGMGGNSGGFTANNRSGRDFPFSTVEGNGVVASAPVSEGRCCCFEYVDGRGPKNGLSFSFLEKYSGGGIRCP</sequence>
<proteinExistence type="predicted"/>
<protein>
    <submittedName>
        <fullName evidence="2">Uncharacterized protein</fullName>
    </submittedName>
</protein>
<reference evidence="2" key="1">
    <citation type="submission" date="2022-11" db="UniProtKB">
        <authorList>
            <consortium name="WormBaseParasite"/>
        </authorList>
    </citation>
    <scope>IDENTIFICATION</scope>
</reference>
<name>A0AC35FSH0_9BILA</name>
<dbReference type="WBParaSite" id="PS1159_v2.g20246.t1">
    <property type="protein sequence ID" value="PS1159_v2.g20246.t1"/>
    <property type="gene ID" value="PS1159_v2.g20246"/>
</dbReference>
<evidence type="ECO:0000313" key="2">
    <source>
        <dbReference type="WBParaSite" id="PS1159_v2.g20246.t1"/>
    </source>
</evidence>
<evidence type="ECO:0000313" key="1">
    <source>
        <dbReference type="Proteomes" id="UP000887580"/>
    </source>
</evidence>
<organism evidence="1 2">
    <name type="scientific">Panagrolaimus sp. PS1159</name>
    <dbReference type="NCBI Taxonomy" id="55785"/>
    <lineage>
        <taxon>Eukaryota</taxon>
        <taxon>Metazoa</taxon>
        <taxon>Ecdysozoa</taxon>
        <taxon>Nematoda</taxon>
        <taxon>Chromadorea</taxon>
        <taxon>Rhabditida</taxon>
        <taxon>Tylenchina</taxon>
        <taxon>Panagrolaimomorpha</taxon>
        <taxon>Panagrolaimoidea</taxon>
        <taxon>Panagrolaimidae</taxon>
        <taxon>Panagrolaimus</taxon>
    </lineage>
</organism>
<accession>A0AC35FSH0</accession>
<dbReference type="Proteomes" id="UP000887580">
    <property type="component" value="Unplaced"/>
</dbReference>